<organism evidence="2 3">
    <name type="scientific">Brassica cretica</name>
    <name type="common">Mustard</name>
    <dbReference type="NCBI Taxonomy" id="69181"/>
    <lineage>
        <taxon>Eukaryota</taxon>
        <taxon>Viridiplantae</taxon>
        <taxon>Streptophyta</taxon>
        <taxon>Embryophyta</taxon>
        <taxon>Tracheophyta</taxon>
        <taxon>Spermatophyta</taxon>
        <taxon>Magnoliopsida</taxon>
        <taxon>eudicotyledons</taxon>
        <taxon>Gunneridae</taxon>
        <taxon>Pentapetalae</taxon>
        <taxon>rosids</taxon>
        <taxon>malvids</taxon>
        <taxon>Brassicales</taxon>
        <taxon>Brassicaceae</taxon>
        <taxon>Brassiceae</taxon>
        <taxon>Brassica</taxon>
    </lineage>
</organism>
<name>A0A8S9QAI9_BRACR</name>
<keyword evidence="1" id="KW-0472">Membrane</keyword>
<dbReference type="AlphaFoldDB" id="A0A8S9QAI9"/>
<feature type="transmembrane region" description="Helical" evidence="1">
    <location>
        <begin position="50"/>
        <end position="71"/>
    </location>
</feature>
<proteinExistence type="predicted"/>
<evidence type="ECO:0000313" key="3">
    <source>
        <dbReference type="Proteomes" id="UP000712600"/>
    </source>
</evidence>
<sequence>MPGTELASYYSHKRESNVLQREKVDELIPSNYGILSSPNFGAASTLGGRWSFIFVGLIGVVVVAGVIFCCWKGRQQMTQHVTPVGDIELAAAL</sequence>
<protein>
    <submittedName>
        <fullName evidence="2">Uncharacterized protein</fullName>
    </submittedName>
</protein>
<keyword evidence="1" id="KW-0812">Transmembrane</keyword>
<reference evidence="2" key="1">
    <citation type="submission" date="2019-12" db="EMBL/GenBank/DDBJ databases">
        <title>Genome sequencing and annotation of Brassica cretica.</title>
        <authorList>
            <person name="Studholme D.J."/>
            <person name="Sarris P."/>
        </authorList>
    </citation>
    <scope>NUCLEOTIDE SEQUENCE</scope>
    <source>
        <strain evidence="2">PFS-109/04</strain>
        <tissue evidence="2">Leaf</tissue>
    </source>
</reference>
<keyword evidence="1" id="KW-1133">Transmembrane helix</keyword>
<evidence type="ECO:0000313" key="2">
    <source>
        <dbReference type="EMBL" id="KAF3538856.1"/>
    </source>
</evidence>
<evidence type="ECO:0000256" key="1">
    <source>
        <dbReference type="SAM" id="Phobius"/>
    </source>
</evidence>
<accession>A0A8S9QAI9</accession>
<comment type="caution">
    <text evidence="2">The sequence shown here is derived from an EMBL/GenBank/DDBJ whole genome shotgun (WGS) entry which is preliminary data.</text>
</comment>
<gene>
    <name evidence="2" type="ORF">F2Q69_00025070</name>
</gene>
<dbReference type="Proteomes" id="UP000712600">
    <property type="component" value="Unassembled WGS sequence"/>
</dbReference>
<dbReference type="EMBL" id="QGKX02001290">
    <property type="protein sequence ID" value="KAF3538856.1"/>
    <property type="molecule type" value="Genomic_DNA"/>
</dbReference>